<evidence type="ECO:0000313" key="1">
    <source>
        <dbReference type="EMBL" id="QCD46468.1"/>
    </source>
</evidence>
<sequence>MIALLFCRRDSLKDDEFCEQNLHTAREVAIGAASEDLNPTKKIIANFSEI</sequence>
<name>A0A6G5QL95_CAMRE</name>
<protein>
    <submittedName>
        <fullName evidence="1">Uncharacterized protein</fullName>
    </submittedName>
</protein>
<dbReference type="EMBL" id="CP012543">
    <property type="protein sequence ID" value="QCD46468.1"/>
    <property type="molecule type" value="Genomic_DNA"/>
</dbReference>
<proteinExistence type="predicted"/>
<accession>A0A6G5QL95</accession>
<dbReference type="AlphaFoldDB" id="A0A6G5QL95"/>
<dbReference type="KEGG" id="crx:CRECT_0789"/>
<reference evidence="1 2" key="1">
    <citation type="submission" date="2016-07" db="EMBL/GenBank/DDBJ databases">
        <title>Comparative genomics of the Campylobacter concisus group.</title>
        <authorList>
            <person name="Miller W.G."/>
            <person name="Yee E."/>
            <person name="Chapman M.H."/>
            <person name="Huynh S."/>
            <person name="Bono J.L."/>
            <person name="On S.L.W."/>
            <person name="StLeger J."/>
            <person name="Foster G."/>
            <person name="Parker C.T."/>
        </authorList>
    </citation>
    <scope>NUCLEOTIDE SEQUENCE [LARGE SCALE GENOMIC DNA]</scope>
    <source>
        <strain evidence="1 2">ATCC 33238</strain>
    </source>
</reference>
<evidence type="ECO:0000313" key="2">
    <source>
        <dbReference type="Proteomes" id="UP000502377"/>
    </source>
</evidence>
<organism evidence="1 2">
    <name type="scientific">Campylobacter rectus</name>
    <name type="common">Wolinella recta</name>
    <dbReference type="NCBI Taxonomy" id="203"/>
    <lineage>
        <taxon>Bacteria</taxon>
        <taxon>Pseudomonadati</taxon>
        <taxon>Campylobacterota</taxon>
        <taxon>Epsilonproteobacteria</taxon>
        <taxon>Campylobacterales</taxon>
        <taxon>Campylobacteraceae</taxon>
        <taxon>Campylobacter</taxon>
    </lineage>
</organism>
<dbReference type="Proteomes" id="UP000502377">
    <property type="component" value="Chromosome"/>
</dbReference>
<dbReference type="RefSeq" id="WP_002945989.1">
    <property type="nucleotide sequence ID" value="NZ_CP012543.1"/>
</dbReference>
<gene>
    <name evidence="1" type="ORF">CRECT_0789</name>
</gene>